<dbReference type="InterPro" id="IPR036412">
    <property type="entry name" value="HAD-like_sf"/>
</dbReference>
<dbReference type="EMBL" id="JAOQKJ010000010">
    <property type="protein sequence ID" value="MCU6745305.1"/>
    <property type="molecule type" value="Genomic_DNA"/>
</dbReference>
<reference evidence="1 2" key="1">
    <citation type="journal article" date="2021" name="ISME Commun">
        <title>Automated analysis of genomic sequences facilitates high-throughput and comprehensive description of bacteria.</title>
        <authorList>
            <person name="Hitch T.C.A."/>
        </authorList>
    </citation>
    <scope>NUCLEOTIDE SEQUENCE [LARGE SCALE GENOMIC DNA]</scope>
    <source>
        <strain evidence="1 2">Sanger_18</strain>
    </source>
</reference>
<gene>
    <name evidence="1" type="ORF">OCV77_12535</name>
</gene>
<protein>
    <submittedName>
        <fullName evidence="1">Cof-type HAD-IIB family hydrolase</fullName>
    </submittedName>
</protein>
<keyword evidence="2" id="KW-1185">Reference proteome</keyword>
<comment type="caution">
    <text evidence="1">The sequence shown here is derived from an EMBL/GenBank/DDBJ whole genome shotgun (WGS) entry which is preliminary data.</text>
</comment>
<sequence length="275" mass="29783">MSVKCIALDMDRTTLNAQGMLSEENRKAICFAIEKGVHVVIASGRAFSSLPGEVTGIPGIEYAVTCNGAEVYEISTGKCLKSSCLSPESVERILSLTEKGDVTYEGFIRGKAFAGEKYVKDPVRFGATRQAVDYVQRTRQMEPDIRAFLLSHKEELNSMDIIVKNEDVKEAIWALLEKEVPDIYITSSIVQLIEISSLYSGKHNGVRFIADQLGLSMEEVAAFGDADNDADMLKEAGVGIAVGNASGLAMEAADMVVPHHDRDGVAAGIYQLLGK</sequence>
<dbReference type="Gene3D" id="3.40.50.1000">
    <property type="entry name" value="HAD superfamily/HAD-like"/>
    <property type="match status" value="1"/>
</dbReference>
<dbReference type="InterPro" id="IPR000150">
    <property type="entry name" value="Cof"/>
</dbReference>
<dbReference type="Pfam" id="PF08282">
    <property type="entry name" value="Hydrolase_3"/>
    <property type="match status" value="1"/>
</dbReference>
<dbReference type="NCBIfam" id="TIGR01484">
    <property type="entry name" value="HAD-SF-IIB"/>
    <property type="match status" value="1"/>
</dbReference>
<dbReference type="RefSeq" id="WP_262575337.1">
    <property type="nucleotide sequence ID" value="NZ_JAOQKJ010000010.1"/>
</dbReference>
<proteinExistence type="predicted"/>
<dbReference type="Proteomes" id="UP001652432">
    <property type="component" value="Unassembled WGS sequence"/>
</dbReference>
<evidence type="ECO:0000313" key="2">
    <source>
        <dbReference type="Proteomes" id="UP001652432"/>
    </source>
</evidence>
<evidence type="ECO:0000313" key="1">
    <source>
        <dbReference type="EMBL" id="MCU6745305.1"/>
    </source>
</evidence>
<dbReference type="SUPFAM" id="SSF56784">
    <property type="entry name" value="HAD-like"/>
    <property type="match status" value="1"/>
</dbReference>
<accession>A0ABT2T4W8</accession>
<dbReference type="PANTHER" id="PTHR10000:SF55">
    <property type="entry name" value="5-AMINO-6-(5-PHOSPHO-D-RIBITYLAMINO)URACIL PHOSPHATASE YCSE"/>
    <property type="match status" value="1"/>
</dbReference>
<dbReference type="InterPro" id="IPR006379">
    <property type="entry name" value="HAD-SF_hydro_IIB"/>
</dbReference>
<dbReference type="Gene3D" id="3.30.1240.10">
    <property type="match status" value="1"/>
</dbReference>
<dbReference type="NCBIfam" id="TIGR00099">
    <property type="entry name" value="Cof-subfamily"/>
    <property type="match status" value="1"/>
</dbReference>
<keyword evidence="1" id="KW-0378">Hydrolase</keyword>
<dbReference type="GO" id="GO:0016787">
    <property type="term" value="F:hydrolase activity"/>
    <property type="evidence" value="ECO:0007669"/>
    <property type="project" value="UniProtKB-KW"/>
</dbReference>
<organism evidence="1 2">
    <name type="scientific">Suilimivivens aceti</name>
    <dbReference type="NCBI Taxonomy" id="2981774"/>
    <lineage>
        <taxon>Bacteria</taxon>
        <taxon>Bacillati</taxon>
        <taxon>Bacillota</taxon>
        <taxon>Clostridia</taxon>
        <taxon>Lachnospirales</taxon>
        <taxon>Lachnospiraceae</taxon>
        <taxon>Suilimivivens</taxon>
    </lineage>
</organism>
<dbReference type="PANTHER" id="PTHR10000">
    <property type="entry name" value="PHOSPHOSERINE PHOSPHATASE"/>
    <property type="match status" value="1"/>
</dbReference>
<dbReference type="InterPro" id="IPR023214">
    <property type="entry name" value="HAD_sf"/>
</dbReference>
<name>A0ABT2T4W8_9FIRM</name>